<organism evidence="3 4">
    <name type="scientific">Gomphillus americanus</name>
    <dbReference type="NCBI Taxonomy" id="1940652"/>
    <lineage>
        <taxon>Eukaryota</taxon>
        <taxon>Fungi</taxon>
        <taxon>Dikarya</taxon>
        <taxon>Ascomycota</taxon>
        <taxon>Pezizomycotina</taxon>
        <taxon>Lecanoromycetes</taxon>
        <taxon>OSLEUM clade</taxon>
        <taxon>Ostropomycetidae</taxon>
        <taxon>Ostropales</taxon>
        <taxon>Graphidaceae</taxon>
        <taxon>Gomphilloideae</taxon>
        <taxon>Gomphillus</taxon>
    </lineage>
</organism>
<name>A0A8H3IYM8_9LECA</name>
<evidence type="ECO:0000313" key="3">
    <source>
        <dbReference type="EMBL" id="CAF9933039.1"/>
    </source>
</evidence>
<comment type="caution">
    <text evidence="3">The sequence shown here is derived from an EMBL/GenBank/DDBJ whole genome shotgun (WGS) entry which is preliminary data.</text>
</comment>
<dbReference type="Proteomes" id="UP000664169">
    <property type="component" value="Unassembled WGS sequence"/>
</dbReference>
<dbReference type="AlphaFoldDB" id="A0A8H3IYM8"/>
<feature type="chain" id="PRO_5034168118" evidence="2">
    <location>
        <begin position="19"/>
        <end position="344"/>
    </location>
</feature>
<feature type="region of interest" description="Disordered" evidence="1">
    <location>
        <begin position="28"/>
        <end position="109"/>
    </location>
</feature>
<reference evidence="3" key="1">
    <citation type="submission" date="2021-03" db="EMBL/GenBank/DDBJ databases">
        <authorList>
            <person name="Tagirdzhanova G."/>
        </authorList>
    </citation>
    <scope>NUCLEOTIDE SEQUENCE</scope>
</reference>
<feature type="signal peptide" evidence="2">
    <location>
        <begin position="1"/>
        <end position="18"/>
    </location>
</feature>
<sequence length="344" mass="36739">MKSIFIFVICSVGNLALALIDLDITTSGSSRESQLRGRSKIPNYNKSRGLNTSCGGALQRRGQCFAKSDKDRKPRPVQNQPIPVQSPGDINRIKTTSDPQKPGTQQFRPLTNAIQNEAARTSGRLNRHGVEIGRTSGTSTPLTVAQLSRHPSGGNYLGLSQSAHRSVRHSLLSTGATGISTIGTTQLGSTSSGSVGRLSFTERNDRRLRPPTAKVKIRGPGFIEVDNSQGEPRNTALQPGERGRDAMRDHNGAQSIAFTNPGGKSRSRGKGGLVTAKVNKHGTGTATIRIADQTRTTEEIVDHRSYGTRTFIASSDDPANPATIKVKAAGSVYTSMMVQNKPAS</sequence>
<protein>
    <submittedName>
        <fullName evidence="3">Uncharacterized protein</fullName>
    </submittedName>
</protein>
<accession>A0A8H3IYM8</accession>
<keyword evidence="4" id="KW-1185">Reference proteome</keyword>
<gene>
    <name evidence="3" type="ORF">GOMPHAMPRED_007131</name>
</gene>
<evidence type="ECO:0000256" key="2">
    <source>
        <dbReference type="SAM" id="SignalP"/>
    </source>
</evidence>
<dbReference type="EMBL" id="CAJPDQ010000051">
    <property type="protein sequence ID" value="CAF9933039.1"/>
    <property type="molecule type" value="Genomic_DNA"/>
</dbReference>
<keyword evidence="2" id="KW-0732">Signal</keyword>
<feature type="compositionally biased region" description="Polar residues" evidence="1">
    <location>
        <begin position="42"/>
        <end position="54"/>
    </location>
</feature>
<evidence type="ECO:0000313" key="4">
    <source>
        <dbReference type="Proteomes" id="UP000664169"/>
    </source>
</evidence>
<feature type="compositionally biased region" description="Polar residues" evidence="1">
    <location>
        <begin position="93"/>
        <end position="109"/>
    </location>
</feature>
<evidence type="ECO:0000256" key="1">
    <source>
        <dbReference type="SAM" id="MobiDB-lite"/>
    </source>
</evidence>
<feature type="region of interest" description="Disordered" evidence="1">
    <location>
        <begin position="223"/>
        <end position="247"/>
    </location>
</feature>
<proteinExistence type="predicted"/>
<feature type="compositionally biased region" description="Polar residues" evidence="1">
    <location>
        <begin position="226"/>
        <end position="237"/>
    </location>
</feature>